<keyword evidence="7" id="KW-1185">Reference proteome</keyword>
<name>A0ABR5IBF3_9ACTN</name>
<evidence type="ECO:0000313" key="7">
    <source>
        <dbReference type="Proteomes" id="UP000037247"/>
    </source>
</evidence>
<dbReference type="SUPFAM" id="SSF46785">
    <property type="entry name" value="Winged helix' DNA-binding domain"/>
    <property type="match status" value="1"/>
</dbReference>
<proteinExistence type="predicted"/>
<evidence type="ECO:0000256" key="1">
    <source>
        <dbReference type="ARBA" id="ARBA00023015"/>
    </source>
</evidence>
<dbReference type="InterPro" id="IPR029016">
    <property type="entry name" value="GAF-like_dom_sf"/>
</dbReference>
<dbReference type="InterPro" id="IPR036388">
    <property type="entry name" value="WH-like_DNA-bd_sf"/>
</dbReference>
<feature type="domain" description="IclR-ED" evidence="5">
    <location>
        <begin position="70"/>
        <end position="248"/>
    </location>
</feature>
<dbReference type="PANTHER" id="PTHR30136:SF24">
    <property type="entry name" value="HTH-TYPE TRANSCRIPTIONAL REPRESSOR ALLR"/>
    <property type="match status" value="1"/>
</dbReference>
<reference evidence="6 7" key="1">
    <citation type="submission" date="2015-05" db="EMBL/GenBank/DDBJ databases">
        <title>Draft genome sequence of the bacterium Gordonia jacobaea a new member of the Gordonia genus.</title>
        <authorList>
            <person name="Jimenez-Galisteo G."/>
            <person name="Dominguez A."/>
            <person name="Munoz E."/>
            <person name="Vinas M."/>
        </authorList>
    </citation>
    <scope>NUCLEOTIDE SEQUENCE [LARGE SCALE GENOMIC DNA]</scope>
    <source>
        <strain evidence="7">mv1</strain>
    </source>
</reference>
<dbReference type="RefSeq" id="WP_049699100.1">
    <property type="nucleotide sequence ID" value="NZ_LDTZ01000017.1"/>
</dbReference>
<organism evidence="6 7">
    <name type="scientific">Gordonia jacobaea</name>
    <dbReference type="NCBI Taxonomy" id="122202"/>
    <lineage>
        <taxon>Bacteria</taxon>
        <taxon>Bacillati</taxon>
        <taxon>Actinomycetota</taxon>
        <taxon>Actinomycetes</taxon>
        <taxon>Mycobacteriales</taxon>
        <taxon>Gordoniaceae</taxon>
        <taxon>Gordonia</taxon>
    </lineage>
</organism>
<keyword evidence="3" id="KW-0804">Transcription</keyword>
<evidence type="ECO:0000256" key="3">
    <source>
        <dbReference type="ARBA" id="ARBA00023163"/>
    </source>
</evidence>
<dbReference type="PROSITE" id="PS51077">
    <property type="entry name" value="HTH_ICLR"/>
    <property type="match status" value="1"/>
</dbReference>
<dbReference type="Pfam" id="PF09339">
    <property type="entry name" value="HTH_IclR"/>
    <property type="match status" value="1"/>
</dbReference>
<dbReference type="SMART" id="SM00346">
    <property type="entry name" value="HTH_ICLR"/>
    <property type="match status" value="1"/>
</dbReference>
<feature type="domain" description="HTH iclR-type" evidence="4">
    <location>
        <begin position="8"/>
        <end position="69"/>
    </location>
</feature>
<gene>
    <name evidence="6" type="ORF">ABW18_11310</name>
</gene>
<dbReference type="InterPro" id="IPR005471">
    <property type="entry name" value="Tscrpt_reg_IclR_N"/>
</dbReference>
<evidence type="ECO:0000256" key="2">
    <source>
        <dbReference type="ARBA" id="ARBA00023125"/>
    </source>
</evidence>
<dbReference type="SUPFAM" id="SSF55781">
    <property type="entry name" value="GAF domain-like"/>
    <property type="match status" value="1"/>
</dbReference>
<dbReference type="InterPro" id="IPR050707">
    <property type="entry name" value="HTH_MetabolicPath_Reg"/>
</dbReference>
<dbReference type="Proteomes" id="UP000037247">
    <property type="component" value="Unassembled WGS sequence"/>
</dbReference>
<keyword evidence="1" id="KW-0805">Transcription regulation</keyword>
<dbReference type="EMBL" id="LDTZ01000017">
    <property type="protein sequence ID" value="KNA90921.1"/>
    <property type="molecule type" value="Genomic_DNA"/>
</dbReference>
<dbReference type="Gene3D" id="3.30.450.40">
    <property type="match status" value="1"/>
</dbReference>
<dbReference type="Pfam" id="PF01614">
    <property type="entry name" value="IclR_C"/>
    <property type="match status" value="1"/>
</dbReference>
<evidence type="ECO:0000259" key="4">
    <source>
        <dbReference type="PROSITE" id="PS51077"/>
    </source>
</evidence>
<dbReference type="InterPro" id="IPR036390">
    <property type="entry name" value="WH_DNA-bd_sf"/>
</dbReference>
<evidence type="ECO:0000259" key="5">
    <source>
        <dbReference type="PROSITE" id="PS51078"/>
    </source>
</evidence>
<comment type="caution">
    <text evidence="6">The sequence shown here is derived from an EMBL/GenBank/DDBJ whole genome shotgun (WGS) entry which is preliminary data.</text>
</comment>
<protein>
    <submittedName>
        <fullName evidence="6">IclR family transcriptional regulator</fullName>
    </submittedName>
</protein>
<accession>A0ABR5IBF3</accession>
<dbReference type="PROSITE" id="PS51078">
    <property type="entry name" value="ICLR_ED"/>
    <property type="match status" value="1"/>
</dbReference>
<evidence type="ECO:0000313" key="6">
    <source>
        <dbReference type="EMBL" id="KNA90921.1"/>
    </source>
</evidence>
<dbReference type="PANTHER" id="PTHR30136">
    <property type="entry name" value="HELIX-TURN-HELIX TRANSCRIPTIONAL REGULATOR, ICLR FAMILY"/>
    <property type="match status" value="1"/>
</dbReference>
<keyword evidence="2" id="KW-0238">DNA-binding</keyword>
<dbReference type="InterPro" id="IPR014757">
    <property type="entry name" value="Tscrpt_reg_IclR_C"/>
</dbReference>
<sequence>MARSTAGESVLTRAVRILEVFDPDNVAIPLTVIAEQADLPLSTASRLVDELVAHGLLRRDHNRRVRIGVRLWELASRASPTRDLRDAAMPFLEDLHAVVGHHVQLGVLEDDEVLFIERLSNPGAVINVTRIAGRLPLHASSSGLVLLANASPALQDQIFRRPLTSYTAQTITDPENLRAVLAEIRRTGVAGCPGFIHDDALGIAVPLKNSAGKVAAALSVIVPCTDNPMAHIPALQAAAHGIRRELGRPIVPAPPEV</sequence>
<dbReference type="Gene3D" id="1.10.10.10">
    <property type="entry name" value="Winged helix-like DNA-binding domain superfamily/Winged helix DNA-binding domain"/>
    <property type="match status" value="1"/>
</dbReference>